<evidence type="ECO:0000256" key="1">
    <source>
        <dbReference type="SAM" id="MobiDB-lite"/>
    </source>
</evidence>
<feature type="compositionally biased region" description="Low complexity" evidence="1">
    <location>
        <begin position="319"/>
        <end position="337"/>
    </location>
</feature>
<evidence type="ECO:0000313" key="3">
    <source>
        <dbReference type="Proteomes" id="UP000296049"/>
    </source>
</evidence>
<feature type="region of interest" description="Disordered" evidence="1">
    <location>
        <begin position="318"/>
        <end position="351"/>
    </location>
</feature>
<proteinExistence type="predicted"/>
<dbReference type="AlphaFoldDB" id="R0K362"/>
<keyword evidence="3" id="KW-1185">Reference proteome</keyword>
<reference evidence="3" key="1">
    <citation type="journal article" date="2013" name="Nat. Genet.">
        <title>The duck genome and transcriptome provide insight into an avian influenza virus reservoir species.</title>
        <authorList>
            <person name="Huang Y."/>
            <person name="Li Y."/>
            <person name="Burt D.W."/>
            <person name="Chen H."/>
            <person name="Zhang Y."/>
            <person name="Qian W."/>
            <person name="Kim H."/>
            <person name="Gan S."/>
            <person name="Zhao Y."/>
            <person name="Li J."/>
            <person name="Yi K."/>
            <person name="Feng H."/>
            <person name="Zhu P."/>
            <person name="Li B."/>
            <person name="Liu Q."/>
            <person name="Fairley S."/>
            <person name="Magor K.E."/>
            <person name="Du Z."/>
            <person name="Hu X."/>
            <person name="Goodman L."/>
            <person name="Tafer H."/>
            <person name="Vignal A."/>
            <person name="Lee T."/>
            <person name="Kim K.W."/>
            <person name="Sheng Z."/>
            <person name="An Y."/>
            <person name="Searle S."/>
            <person name="Herrero J."/>
            <person name="Groenen M.A."/>
            <person name="Crooijmans R.P."/>
            <person name="Faraut T."/>
            <person name="Cai Q."/>
            <person name="Webster R.G."/>
            <person name="Aldridge J.R."/>
            <person name="Warren W.C."/>
            <person name="Bartschat S."/>
            <person name="Kehr S."/>
            <person name="Marz M."/>
            <person name="Stadler P.F."/>
            <person name="Smith J."/>
            <person name="Kraus R.H."/>
            <person name="Zhao Y."/>
            <person name="Ren L."/>
            <person name="Fei J."/>
            <person name="Morisson M."/>
            <person name="Kaiser P."/>
            <person name="Griffin D.K."/>
            <person name="Rao M."/>
            <person name="Pitel F."/>
            <person name="Wang J."/>
            <person name="Li N."/>
        </authorList>
    </citation>
    <scope>NUCLEOTIDE SEQUENCE [LARGE SCALE GENOMIC DNA]</scope>
</reference>
<dbReference type="Proteomes" id="UP000296049">
    <property type="component" value="Unassembled WGS sequence"/>
</dbReference>
<sequence>MATGAGSLQEAGLQQWGERQHRSQSVSSLSCPLTQWDRELFPPCLPKSLLVNGTMFLSVRVHAKNTVKCMRGGQGLAKMPRKEIQNMLVFDVMCDRGHGKLSSKVVHDMYKAQSLICAEEQDLKLNLLSSSMLAYHTEVSPYEDPSENASRTEEIEGKCPQHVTAPLIRAATVYLFLYLEQRNANILTIKKARRGSTEGMHLEMPMQLACPVVYVLCKKEESTENEVGIQHQAPKLKLVHTNSWTLKSRKRFSKAEEEHRGTFDLSSFGSLSLSAMLHLLSAFQGKALEAAGERAANVALEVHADSFGLHWGRAGPTFKNNNNKANNSCSGSANNKGTSAQAPSSVGVLWN</sequence>
<evidence type="ECO:0000313" key="2">
    <source>
        <dbReference type="EMBL" id="EOB04481.1"/>
    </source>
</evidence>
<gene>
    <name evidence="2" type="ORF">Anapl_01424</name>
</gene>
<dbReference type="EMBL" id="KB742781">
    <property type="protein sequence ID" value="EOB04481.1"/>
    <property type="molecule type" value="Genomic_DNA"/>
</dbReference>
<accession>R0K362</accession>
<name>R0K362_ANAPL</name>
<protein>
    <submittedName>
        <fullName evidence="2">Uncharacterized protein</fullName>
    </submittedName>
</protein>
<organism evidence="2 3">
    <name type="scientific">Anas platyrhynchos</name>
    <name type="common">Mallard</name>
    <name type="synonym">Anas boschas</name>
    <dbReference type="NCBI Taxonomy" id="8839"/>
    <lineage>
        <taxon>Eukaryota</taxon>
        <taxon>Metazoa</taxon>
        <taxon>Chordata</taxon>
        <taxon>Craniata</taxon>
        <taxon>Vertebrata</taxon>
        <taxon>Euteleostomi</taxon>
        <taxon>Archelosauria</taxon>
        <taxon>Archosauria</taxon>
        <taxon>Dinosauria</taxon>
        <taxon>Saurischia</taxon>
        <taxon>Theropoda</taxon>
        <taxon>Coelurosauria</taxon>
        <taxon>Aves</taxon>
        <taxon>Neognathae</taxon>
        <taxon>Galloanserae</taxon>
        <taxon>Anseriformes</taxon>
        <taxon>Anatidae</taxon>
        <taxon>Anatinae</taxon>
        <taxon>Anas</taxon>
    </lineage>
</organism>